<evidence type="ECO:0000313" key="6">
    <source>
        <dbReference type="EMBL" id="SCM83218.1"/>
    </source>
</evidence>
<dbReference type="AlphaFoldDB" id="A0A212M0A8"/>
<evidence type="ECO:0000256" key="2">
    <source>
        <dbReference type="ARBA" id="ARBA00022679"/>
    </source>
</evidence>
<organism evidence="6">
    <name type="scientific">uncultured Sporomusa sp</name>
    <dbReference type="NCBI Taxonomy" id="307249"/>
    <lineage>
        <taxon>Bacteria</taxon>
        <taxon>Bacillati</taxon>
        <taxon>Bacillota</taxon>
        <taxon>Negativicutes</taxon>
        <taxon>Selenomonadales</taxon>
        <taxon>Sporomusaceae</taxon>
        <taxon>Sporomusa</taxon>
        <taxon>environmental samples</taxon>
    </lineage>
</organism>
<dbReference type="Pfam" id="PF00891">
    <property type="entry name" value="Methyltransf_2"/>
    <property type="match status" value="1"/>
</dbReference>
<evidence type="ECO:0000259" key="5">
    <source>
        <dbReference type="Pfam" id="PF08100"/>
    </source>
</evidence>
<dbReference type="GO" id="GO:0032259">
    <property type="term" value="P:methylation"/>
    <property type="evidence" value="ECO:0007669"/>
    <property type="project" value="UniProtKB-KW"/>
</dbReference>
<proteinExistence type="predicted"/>
<dbReference type="InterPro" id="IPR001077">
    <property type="entry name" value="COMT_C"/>
</dbReference>
<keyword evidence="1 6" id="KW-0489">Methyltransferase</keyword>
<name>A0A212M0A8_9FIRM</name>
<accession>A0A212M0A8</accession>
<dbReference type="Gene3D" id="1.10.10.10">
    <property type="entry name" value="Winged helix-like DNA-binding domain superfamily/Winged helix DNA-binding domain"/>
    <property type="match status" value="1"/>
</dbReference>
<dbReference type="GO" id="GO:0008171">
    <property type="term" value="F:O-methyltransferase activity"/>
    <property type="evidence" value="ECO:0007669"/>
    <property type="project" value="InterPro"/>
</dbReference>
<feature type="domain" description="O-methyltransferase dimerisation" evidence="5">
    <location>
        <begin position="31"/>
        <end position="101"/>
    </location>
</feature>
<keyword evidence="3" id="KW-0949">S-adenosyl-L-methionine</keyword>
<dbReference type="Gene3D" id="3.40.50.150">
    <property type="entry name" value="Vaccinia Virus protein VP39"/>
    <property type="match status" value="1"/>
</dbReference>
<evidence type="ECO:0000256" key="1">
    <source>
        <dbReference type="ARBA" id="ARBA00022603"/>
    </source>
</evidence>
<keyword evidence="2 6" id="KW-0808">Transferase</keyword>
<dbReference type="PANTHER" id="PTHR11746">
    <property type="entry name" value="O-METHYLTRANSFERASE"/>
    <property type="match status" value="1"/>
</dbReference>
<evidence type="ECO:0000259" key="4">
    <source>
        <dbReference type="Pfam" id="PF00891"/>
    </source>
</evidence>
<dbReference type="PROSITE" id="PS51683">
    <property type="entry name" value="SAM_OMT_II"/>
    <property type="match status" value="1"/>
</dbReference>
<dbReference type="InterPro" id="IPR036390">
    <property type="entry name" value="WH_DNA-bd_sf"/>
</dbReference>
<dbReference type="Pfam" id="PF08100">
    <property type="entry name" value="Dimerisation"/>
    <property type="match status" value="1"/>
</dbReference>
<dbReference type="InterPro" id="IPR012967">
    <property type="entry name" value="COMT_dimerisation"/>
</dbReference>
<dbReference type="SUPFAM" id="SSF53335">
    <property type="entry name" value="S-adenosyl-L-methionine-dependent methyltransferases"/>
    <property type="match status" value="1"/>
</dbReference>
<dbReference type="EMBL" id="FMJE01000007">
    <property type="protein sequence ID" value="SCM83218.1"/>
    <property type="molecule type" value="Genomic_DNA"/>
</dbReference>
<dbReference type="InterPro" id="IPR016461">
    <property type="entry name" value="COMT-like"/>
</dbReference>
<reference evidence="6" key="1">
    <citation type="submission" date="2016-08" db="EMBL/GenBank/DDBJ databases">
        <authorList>
            <person name="Seilhamer J.J."/>
        </authorList>
    </citation>
    <scope>NUCLEOTIDE SEQUENCE</scope>
    <source>
        <strain evidence="6">86</strain>
    </source>
</reference>
<sequence length="359" mass="40664">MDQSLKELLLEQPSVSTEPLYNILRNCSYEFKTFCILNTAIELGIFDYLASPQTLESLCETLQLNTDIIRDMLAYLKELELVEESNRLYKNSAISRYYLQSNSPFSQHNVVKNLENGFKIWEKLTEIVKAGPIPAKENKFFANNLIHSLAEEALGGELPKVVGIIKELPEFVNAKSLLDLGGGHGLYSIAFTAANSGLWADVYDFPNVIEDTQKYINKYRADRVGTIPGNYFKDGIHKCYDIVFFSYNPGGKRPELIAKIHDRLNPEGIFISKHCFYRQGEDSKNLLLDIEWNLLSFEGAPKESRIYSFYGDCRLEEYLELVKNLFIIKDVIEAPAFAGQGLGKIGDALDSVLIIAQKK</sequence>
<dbReference type="InterPro" id="IPR029063">
    <property type="entry name" value="SAM-dependent_MTases_sf"/>
</dbReference>
<evidence type="ECO:0000256" key="3">
    <source>
        <dbReference type="ARBA" id="ARBA00022691"/>
    </source>
</evidence>
<dbReference type="SUPFAM" id="SSF46785">
    <property type="entry name" value="Winged helix' DNA-binding domain"/>
    <property type="match status" value="1"/>
</dbReference>
<dbReference type="GO" id="GO:0046983">
    <property type="term" value="F:protein dimerization activity"/>
    <property type="evidence" value="ECO:0007669"/>
    <property type="project" value="InterPro"/>
</dbReference>
<protein>
    <submittedName>
        <fullName evidence="6">O-methyltransferase family 2</fullName>
    </submittedName>
</protein>
<feature type="domain" description="O-methyltransferase C-terminal" evidence="4">
    <location>
        <begin position="170"/>
        <end position="239"/>
    </location>
</feature>
<dbReference type="RefSeq" id="WP_288185694.1">
    <property type="nucleotide sequence ID" value="NZ_LT608335.1"/>
</dbReference>
<gene>
    <name evidence="6" type="ORF">KL86SPO_70076</name>
</gene>
<dbReference type="InterPro" id="IPR036388">
    <property type="entry name" value="WH-like_DNA-bd_sf"/>
</dbReference>